<feature type="transmembrane region" description="Helical" evidence="5">
    <location>
        <begin position="130"/>
        <end position="153"/>
    </location>
</feature>
<accession>A0A1L8MKM9</accession>
<dbReference type="OrthoDB" id="63188at2"/>
<evidence type="ECO:0000256" key="2">
    <source>
        <dbReference type="ARBA" id="ARBA00022692"/>
    </source>
</evidence>
<dbReference type="STRING" id="1856638.A9Q68_09005"/>
<evidence type="ECO:0000313" key="7">
    <source>
        <dbReference type="EMBL" id="OJF71324.1"/>
    </source>
</evidence>
<evidence type="ECO:0000256" key="4">
    <source>
        <dbReference type="ARBA" id="ARBA00023136"/>
    </source>
</evidence>
<sequence>MKALLKIEWIKLWREWPIFILAIGMPVGFFLFYSGMTMSPDPKLQKEFIQSYMLTMTAFSMSSFGFFSFPSMLFEDQKNHWLLYLEHANVSIFHYYVSKIARVYISFTCSILATFAIAKAFRGVEMSLEQWIGSVLLLLVSGLVFLAMGLLIAQIPSPQLMSIVGNVAFLLLAIVGGSWMPITIFPKWMQHISKLTPTYHVNELVTKFADKTQIQWQSLIIVFAYAIIMMIIALAIKQRKEVTV</sequence>
<keyword evidence="3 5" id="KW-1133">Transmembrane helix</keyword>
<dbReference type="GO" id="GO:0016020">
    <property type="term" value="C:membrane"/>
    <property type="evidence" value="ECO:0007669"/>
    <property type="project" value="UniProtKB-SubCell"/>
</dbReference>
<keyword evidence="8" id="KW-1185">Reference proteome</keyword>
<dbReference type="EMBL" id="LZDD01000003">
    <property type="protein sequence ID" value="OJF71324.1"/>
    <property type="molecule type" value="Genomic_DNA"/>
</dbReference>
<dbReference type="InterPro" id="IPR051328">
    <property type="entry name" value="T7SS_ABC-Transporter"/>
</dbReference>
<evidence type="ECO:0000256" key="1">
    <source>
        <dbReference type="ARBA" id="ARBA00004141"/>
    </source>
</evidence>
<proteinExistence type="predicted"/>
<dbReference type="RefSeq" id="WP_071794388.1">
    <property type="nucleotide sequence ID" value="NZ_LZDD01000003.1"/>
</dbReference>
<keyword evidence="4 5" id="KW-0472">Membrane</keyword>
<keyword evidence="2 5" id="KW-0812">Transmembrane</keyword>
<evidence type="ECO:0000256" key="5">
    <source>
        <dbReference type="SAM" id="Phobius"/>
    </source>
</evidence>
<dbReference type="PANTHER" id="PTHR43077">
    <property type="entry name" value="TRANSPORT PERMEASE YVFS-RELATED"/>
    <property type="match status" value="1"/>
</dbReference>
<dbReference type="Proteomes" id="UP000182015">
    <property type="component" value="Unassembled WGS sequence"/>
</dbReference>
<dbReference type="Pfam" id="PF01061">
    <property type="entry name" value="ABC2_membrane"/>
    <property type="match status" value="1"/>
</dbReference>
<evidence type="ECO:0000313" key="8">
    <source>
        <dbReference type="Proteomes" id="UP000182015"/>
    </source>
</evidence>
<dbReference type="PANTHER" id="PTHR43077:SF11">
    <property type="entry name" value="TRANSPORT PERMEASE YVFS-RELATED"/>
    <property type="match status" value="1"/>
</dbReference>
<dbReference type="AlphaFoldDB" id="A0A1L8MKM9"/>
<protein>
    <submittedName>
        <fullName evidence="7">ABC transporter</fullName>
    </submittedName>
</protein>
<gene>
    <name evidence="7" type="ORF">A9Q68_09005</name>
</gene>
<dbReference type="InterPro" id="IPR013525">
    <property type="entry name" value="ABC2_TM"/>
</dbReference>
<feature type="transmembrane region" description="Helical" evidence="5">
    <location>
        <begin position="214"/>
        <end position="236"/>
    </location>
</feature>
<feature type="transmembrane region" description="Helical" evidence="5">
    <location>
        <begin position="48"/>
        <end position="69"/>
    </location>
</feature>
<comment type="subcellular location">
    <subcellularLocation>
        <location evidence="1">Membrane</location>
        <topology evidence="1">Multi-pass membrane protein</topology>
    </subcellularLocation>
</comment>
<evidence type="ECO:0000259" key="6">
    <source>
        <dbReference type="Pfam" id="PF01061"/>
    </source>
</evidence>
<dbReference type="GO" id="GO:0140359">
    <property type="term" value="F:ABC-type transporter activity"/>
    <property type="evidence" value="ECO:0007669"/>
    <property type="project" value="InterPro"/>
</dbReference>
<feature type="transmembrane region" description="Helical" evidence="5">
    <location>
        <begin position="104"/>
        <end position="124"/>
    </location>
</feature>
<name>A0A1L8MKM9_9STRE</name>
<feature type="domain" description="ABC-2 type transporter transmembrane" evidence="6">
    <location>
        <begin position="2"/>
        <end position="206"/>
    </location>
</feature>
<organism evidence="7 8">
    <name type="scientific">Streptococcus bovimastitidis</name>
    <dbReference type="NCBI Taxonomy" id="1856638"/>
    <lineage>
        <taxon>Bacteria</taxon>
        <taxon>Bacillati</taxon>
        <taxon>Bacillota</taxon>
        <taxon>Bacilli</taxon>
        <taxon>Lactobacillales</taxon>
        <taxon>Streptococcaceae</taxon>
        <taxon>Streptococcus</taxon>
    </lineage>
</organism>
<comment type="caution">
    <text evidence="7">The sequence shown here is derived from an EMBL/GenBank/DDBJ whole genome shotgun (WGS) entry which is preliminary data.</text>
</comment>
<reference evidence="8" key="1">
    <citation type="submission" date="2016-06" db="EMBL/GenBank/DDBJ databases">
        <authorList>
            <person name="de Vries S.P.W."/>
            <person name="Hadjirin N.F."/>
            <person name="Lay E.M."/>
            <person name="Zadoks R.N."/>
            <person name="Peacock S.J."/>
            <person name="Parkhill J."/>
            <person name="Grant A.J."/>
            <person name="Mcdougall S."/>
            <person name="Holmes M.A."/>
        </authorList>
    </citation>
    <scope>NUCLEOTIDE SEQUENCE [LARGE SCALE GENOMIC DNA]</scope>
    <source>
        <strain evidence="8">NZ1587</strain>
    </source>
</reference>
<feature type="transmembrane region" description="Helical" evidence="5">
    <location>
        <begin position="16"/>
        <end position="36"/>
    </location>
</feature>
<feature type="transmembrane region" description="Helical" evidence="5">
    <location>
        <begin position="160"/>
        <end position="180"/>
    </location>
</feature>
<evidence type="ECO:0000256" key="3">
    <source>
        <dbReference type="ARBA" id="ARBA00022989"/>
    </source>
</evidence>